<evidence type="ECO:0000313" key="2">
    <source>
        <dbReference type="EMBL" id="KAK5603600.1"/>
    </source>
</evidence>
<dbReference type="Proteomes" id="UP001311232">
    <property type="component" value="Unassembled WGS sequence"/>
</dbReference>
<sequence length="363" mass="41194">MGVRCPLSHLVPLGHPGTFYHSPYSDNRTAPDTYILKLKLLKLKLKLKRLKLLKLKLKLLKLKLKLLKLLKLKLKLLKLKLKLLKLKLKLLKLKLLKLKLLKLKLLKLKLMKLLLLNLKLLKLKLLKLKLLKLKLLKLKLMKLLLLLRDDSGVSEGTLSLFINPADPSRDWLPSNTEQACQVCLVPPLPADSTHHQVVVMDNSVPLFTRVSKTCPLPFQVKTLDFEPELIYDSDASSHCSNQTLIILPPLPLVGARLASWLISSLSQLWASGKRIKNSYTSPAKVVEVALPPPRLPPLRYPAWFLQRFLLPSSSLKPIILEISMLHSSRSWILSSVPRHRLLTCSVTLPPSLPHQHFLFPAPS</sequence>
<evidence type="ECO:0000313" key="3">
    <source>
        <dbReference type="Proteomes" id="UP001311232"/>
    </source>
</evidence>
<gene>
    <name evidence="2" type="ORF">CRENBAI_004013</name>
</gene>
<organism evidence="2 3">
    <name type="scientific">Crenichthys baileyi</name>
    <name type="common">White River springfish</name>
    <dbReference type="NCBI Taxonomy" id="28760"/>
    <lineage>
        <taxon>Eukaryota</taxon>
        <taxon>Metazoa</taxon>
        <taxon>Chordata</taxon>
        <taxon>Craniata</taxon>
        <taxon>Vertebrata</taxon>
        <taxon>Euteleostomi</taxon>
        <taxon>Actinopterygii</taxon>
        <taxon>Neopterygii</taxon>
        <taxon>Teleostei</taxon>
        <taxon>Neoteleostei</taxon>
        <taxon>Acanthomorphata</taxon>
        <taxon>Ovalentaria</taxon>
        <taxon>Atherinomorphae</taxon>
        <taxon>Cyprinodontiformes</taxon>
        <taxon>Goodeidae</taxon>
        <taxon>Crenichthys</taxon>
    </lineage>
</organism>
<accession>A0AAV9R4T3</accession>
<comment type="caution">
    <text evidence="2">The sequence shown here is derived from an EMBL/GenBank/DDBJ whole genome shotgun (WGS) entry which is preliminary data.</text>
</comment>
<dbReference type="AlphaFoldDB" id="A0AAV9R4T3"/>
<name>A0AAV9R4T3_9TELE</name>
<evidence type="ECO:0000256" key="1">
    <source>
        <dbReference type="SAM" id="Coils"/>
    </source>
</evidence>
<reference evidence="2 3" key="1">
    <citation type="submission" date="2021-06" db="EMBL/GenBank/DDBJ databases">
        <authorList>
            <person name="Palmer J.M."/>
        </authorList>
    </citation>
    <scope>NUCLEOTIDE SEQUENCE [LARGE SCALE GENOMIC DNA]</scope>
    <source>
        <strain evidence="2 3">MEX-2019</strain>
        <tissue evidence="2">Muscle</tissue>
    </source>
</reference>
<keyword evidence="3" id="KW-1185">Reference proteome</keyword>
<keyword evidence="1" id="KW-0175">Coiled coil</keyword>
<feature type="coiled-coil region" evidence="1">
    <location>
        <begin position="67"/>
        <end position="94"/>
    </location>
</feature>
<protein>
    <submittedName>
        <fullName evidence="2">Uncharacterized protein</fullName>
    </submittedName>
</protein>
<proteinExistence type="predicted"/>
<dbReference type="EMBL" id="JAHHUM010002427">
    <property type="protein sequence ID" value="KAK5603600.1"/>
    <property type="molecule type" value="Genomic_DNA"/>
</dbReference>